<dbReference type="Pfam" id="PF25944">
    <property type="entry name" value="Beta-barrel_RND"/>
    <property type="match status" value="1"/>
</dbReference>
<keyword evidence="4" id="KW-1003">Cell membrane</keyword>
<dbReference type="Pfam" id="PF25876">
    <property type="entry name" value="HH_MFP_RND"/>
    <property type="match status" value="1"/>
</dbReference>
<keyword evidence="13" id="KW-1185">Reference proteome</keyword>
<evidence type="ECO:0000256" key="2">
    <source>
        <dbReference type="ARBA" id="ARBA00009477"/>
    </source>
</evidence>
<evidence type="ECO:0000259" key="11">
    <source>
        <dbReference type="Pfam" id="PF25967"/>
    </source>
</evidence>
<dbReference type="SUPFAM" id="SSF111369">
    <property type="entry name" value="HlyD-like secretion proteins"/>
    <property type="match status" value="1"/>
</dbReference>
<evidence type="ECO:0000259" key="10">
    <source>
        <dbReference type="Pfam" id="PF25944"/>
    </source>
</evidence>
<evidence type="ECO:0000313" key="12">
    <source>
        <dbReference type="EMBL" id="MFC0268254.1"/>
    </source>
</evidence>
<dbReference type="Gene3D" id="2.40.30.170">
    <property type="match status" value="1"/>
</dbReference>
<organism evidence="12 13">
    <name type="scientific">Kushneria aurantia</name>
    <dbReference type="NCBI Taxonomy" id="504092"/>
    <lineage>
        <taxon>Bacteria</taxon>
        <taxon>Pseudomonadati</taxon>
        <taxon>Pseudomonadota</taxon>
        <taxon>Gammaproteobacteria</taxon>
        <taxon>Oceanospirillales</taxon>
        <taxon>Halomonadaceae</taxon>
        <taxon>Kushneria</taxon>
    </lineage>
</organism>
<dbReference type="InterPro" id="IPR006143">
    <property type="entry name" value="RND_pump_MFP"/>
</dbReference>
<dbReference type="Pfam" id="PF25967">
    <property type="entry name" value="RND-MFP_C"/>
    <property type="match status" value="1"/>
</dbReference>
<evidence type="ECO:0000256" key="4">
    <source>
        <dbReference type="ARBA" id="ARBA00022475"/>
    </source>
</evidence>
<dbReference type="InterPro" id="IPR058626">
    <property type="entry name" value="MdtA-like_b-barrel"/>
</dbReference>
<keyword evidence="3" id="KW-0813">Transport</keyword>
<comment type="subcellular location">
    <subcellularLocation>
        <location evidence="1">Cell membrane</location>
    </subcellularLocation>
</comment>
<dbReference type="Gene3D" id="1.10.287.470">
    <property type="entry name" value="Helix hairpin bin"/>
    <property type="match status" value="1"/>
</dbReference>
<feature type="coiled-coil region" evidence="7">
    <location>
        <begin position="120"/>
        <end position="161"/>
    </location>
</feature>
<name>A0ABV6G4Q8_9GAMM</name>
<dbReference type="InterPro" id="IPR058627">
    <property type="entry name" value="MdtA-like_C"/>
</dbReference>
<dbReference type="RefSeq" id="WP_019951838.1">
    <property type="nucleotide sequence ID" value="NZ_JBHLVX010000040.1"/>
</dbReference>
<dbReference type="Gene3D" id="2.40.420.20">
    <property type="match status" value="1"/>
</dbReference>
<dbReference type="PANTHER" id="PTHR30469:SF12">
    <property type="entry name" value="MULTIDRUG RESISTANCE PROTEIN MDTA"/>
    <property type="match status" value="1"/>
</dbReference>
<accession>A0ABV6G4Q8</accession>
<protein>
    <submittedName>
        <fullName evidence="12">Efflux RND transporter periplasmic adaptor subunit</fullName>
    </submittedName>
</protein>
<evidence type="ECO:0000259" key="8">
    <source>
        <dbReference type="Pfam" id="PF25876"/>
    </source>
</evidence>
<evidence type="ECO:0000256" key="1">
    <source>
        <dbReference type="ARBA" id="ARBA00004236"/>
    </source>
</evidence>
<evidence type="ECO:0000256" key="7">
    <source>
        <dbReference type="SAM" id="Coils"/>
    </source>
</evidence>
<evidence type="ECO:0000256" key="3">
    <source>
        <dbReference type="ARBA" id="ARBA00022448"/>
    </source>
</evidence>
<dbReference type="Proteomes" id="UP001589814">
    <property type="component" value="Unassembled WGS sequence"/>
</dbReference>
<sequence length="401" mass="42628">MPDSQSGRRSSAGRVLLALALLLTAGAAVWWFVLRDSPAAPAGPAAPPGSSARAVSAITVERGSFPVTVTALGTLRSLGSVEIRPQIQGRLTAINFEEGQRVSAGDVLARLDDNTQQAQLAQANAQLTQSQAQLTNARSDLQRYEDLVRASNISRQQLENQRQLVSQYQGAVEAARAGVEEARARLAYTVLRAPTDGIIGLRNVDPGNIVSSGDDAPITTLDALDPISVVFALPQRHIRELRRLMPDSPPTVRVISGDGDEMLASGRLSALDSALDTDTGTLSMRARLPNAAGALYPNTFVNVEVVLRTLDNVVLAPLPAIVHGDEGNHVYVVNDDGIVSRRSVELGPRDDRRAVVDSGLESGERVVVDGVDRLRDGTEVRVVRSALPGEAEQRVANDGAS</sequence>
<evidence type="ECO:0000259" key="9">
    <source>
        <dbReference type="Pfam" id="PF25917"/>
    </source>
</evidence>
<proteinExistence type="inferred from homology"/>
<evidence type="ECO:0000256" key="6">
    <source>
        <dbReference type="ARBA" id="ARBA00023136"/>
    </source>
</evidence>
<feature type="domain" description="Multidrug resistance protein MdtA-like alpha-helical hairpin" evidence="8">
    <location>
        <begin position="119"/>
        <end position="189"/>
    </location>
</feature>
<dbReference type="EMBL" id="JBHLVX010000040">
    <property type="protein sequence ID" value="MFC0268254.1"/>
    <property type="molecule type" value="Genomic_DNA"/>
</dbReference>
<gene>
    <name evidence="12" type="ORF">ACFFHW_09700</name>
</gene>
<dbReference type="Gene3D" id="2.40.50.100">
    <property type="match status" value="1"/>
</dbReference>
<keyword evidence="5" id="KW-0997">Cell inner membrane</keyword>
<keyword evidence="7" id="KW-0175">Coiled coil</keyword>
<dbReference type="PANTHER" id="PTHR30469">
    <property type="entry name" value="MULTIDRUG RESISTANCE PROTEIN MDTA"/>
    <property type="match status" value="1"/>
</dbReference>
<dbReference type="Pfam" id="PF25917">
    <property type="entry name" value="BSH_RND"/>
    <property type="match status" value="1"/>
</dbReference>
<dbReference type="InterPro" id="IPR058625">
    <property type="entry name" value="MdtA-like_BSH"/>
</dbReference>
<feature type="domain" description="Multidrug resistance protein MdtA-like beta-barrel" evidence="10">
    <location>
        <begin position="226"/>
        <end position="305"/>
    </location>
</feature>
<evidence type="ECO:0000256" key="5">
    <source>
        <dbReference type="ARBA" id="ARBA00022519"/>
    </source>
</evidence>
<reference evidence="12 13" key="1">
    <citation type="submission" date="2024-09" db="EMBL/GenBank/DDBJ databases">
        <authorList>
            <person name="Sun Q."/>
            <person name="Mori K."/>
        </authorList>
    </citation>
    <scope>NUCLEOTIDE SEQUENCE [LARGE SCALE GENOMIC DNA]</scope>
    <source>
        <strain evidence="12 13">CCM 7415</strain>
    </source>
</reference>
<feature type="domain" description="Multidrug resistance protein MdtA-like C-terminal permuted SH3" evidence="11">
    <location>
        <begin position="312"/>
        <end position="373"/>
    </location>
</feature>
<keyword evidence="6" id="KW-0472">Membrane</keyword>
<dbReference type="InterPro" id="IPR058624">
    <property type="entry name" value="MdtA-like_HH"/>
</dbReference>
<evidence type="ECO:0000313" key="13">
    <source>
        <dbReference type="Proteomes" id="UP001589814"/>
    </source>
</evidence>
<feature type="domain" description="Multidrug resistance protein MdtA-like barrel-sandwich hybrid" evidence="9">
    <location>
        <begin position="81"/>
        <end position="220"/>
    </location>
</feature>
<dbReference type="NCBIfam" id="TIGR01730">
    <property type="entry name" value="RND_mfp"/>
    <property type="match status" value="1"/>
</dbReference>
<comment type="similarity">
    <text evidence="2">Belongs to the membrane fusion protein (MFP) (TC 8.A.1) family.</text>
</comment>
<comment type="caution">
    <text evidence="12">The sequence shown here is derived from an EMBL/GenBank/DDBJ whole genome shotgun (WGS) entry which is preliminary data.</text>
</comment>